<evidence type="ECO:0000313" key="2">
    <source>
        <dbReference type="Proteomes" id="UP000029780"/>
    </source>
</evidence>
<gene>
    <name evidence="1" type="ORF">MAR_ORF441</name>
</gene>
<accession>D2XB76</accession>
<evidence type="ECO:0000313" key="1">
    <source>
        <dbReference type="EMBL" id="ADB04203.1"/>
    </source>
</evidence>
<dbReference type="OrthoDB" id="35135at10239"/>
<dbReference type="RefSeq" id="YP_003407165.1">
    <property type="nucleotide sequence ID" value="NC_013756.1"/>
</dbReference>
<sequence>MELFSFLGAGERLSFLCSCGEAYDWCDSKKEDKSLYSTLNVSTNFLSRNPEASHVVKILENRNVEGLPVTVDCLGRIQGQMTFCGNLFPWKDGMLHGKFVSKEDKGNLWMYLFVQSGIYENGVRKNSASGFERLNPTYNF</sequence>
<proteinExistence type="predicted"/>
<dbReference type="KEGG" id="vg:8746677"/>
<organism evidence="1 2">
    <name type="scientific">Marseillevirus marseillevirus</name>
    <name type="common">GBM</name>
    <dbReference type="NCBI Taxonomy" id="694581"/>
    <lineage>
        <taxon>Viruses</taxon>
        <taxon>Varidnaviria</taxon>
        <taxon>Bamfordvirae</taxon>
        <taxon>Nucleocytoviricota</taxon>
        <taxon>Megaviricetes</taxon>
        <taxon>Pimascovirales</taxon>
        <taxon>Pimascovirales incertae sedis</taxon>
        <taxon>Marseilleviridae</taxon>
        <taxon>Marseillevirus</taxon>
        <taxon>Marseillevirus massiliense</taxon>
    </lineage>
</organism>
<dbReference type="EMBL" id="GU071086">
    <property type="protein sequence ID" value="ADB04203.1"/>
    <property type="molecule type" value="Genomic_DNA"/>
</dbReference>
<dbReference type="Proteomes" id="UP000029780">
    <property type="component" value="Segment"/>
</dbReference>
<name>D2XB76_GBMV</name>
<reference evidence="1 2" key="1">
    <citation type="journal article" date="2009" name="Proc. Natl. Acad. Sci. U.S.A.">
        <title>Giant Marseillevirus highlights the role of amoebae as a melting pot in emergence of chimeric microorganisms.</title>
        <authorList>
            <person name="Boyer M."/>
            <person name="Yutin N."/>
            <person name="Pagnier I."/>
            <person name="Barrassi L."/>
            <person name="Fournous G."/>
            <person name="Espinosa L."/>
            <person name="Robert C."/>
            <person name="Azza S."/>
            <person name="Sun S."/>
            <person name="Rossmann M.G."/>
            <person name="Suzan-Monti M."/>
            <person name="La Scola B."/>
            <person name="Koonin E.V."/>
            <person name="Raoult D."/>
        </authorList>
    </citation>
    <scope>NUCLEOTIDE SEQUENCE [LARGE SCALE GENOMIC DNA]</scope>
    <source>
        <strain evidence="1 2">T19</strain>
    </source>
</reference>
<keyword evidence="2" id="KW-1185">Reference proteome</keyword>
<protein>
    <submittedName>
        <fullName evidence="1">Uncharacterized protein</fullName>
    </submittedName>
</protein>
<dbReference type="GeneID" id="8746677"/>
<organismHost>
    <name type="scientific">Acanthamoeba</name>
    <dbReference type="NCBI Taxonomy" id="5754"/>
</organismHost>